<sequence length="1088" mass="115888">MKRPNLRHRRSRSLLFLLALALPLTAANSLAFPEKSVAAEDNSPLAKEGYEATAYAEAARSGQRVEILDRREETVEVFANPDGTTTRRAHATPVWSKLEGTWRKTDPTLTKRPDGTVAPLSPTFAITFSGGGNSPLATMDRQGKKLSLTWPSALPEPVLEQNTALYRSVLPGVDLKVIAEVDGFAEHLVIHSAEAAANPALKSITFGVKAEGVTLDEDAGDNLIARDPAGNVVFSAPRPKMWEQPAAAEAEPAPTAKTAAFTSFSSVAAEEQDPQPQTAPVGADVTGSTLTLTPDPALLASADQFPLIVDPAFTGGYRERWAVVYSATPSDSYVNGSGWNSDRPADEPRIGFNGTGRTRSFFAMNTTGLEGATILDATFAVEQTHSWGCSASAAGPTELWATDPINTAPTWNSQNTSSFWNTLLDADSFAHGNPTYCPGVQGHDFRSAALKNYVQQTASSKLGYLTLGLRADSGYEGRVDSFKRLRNNPVLEVTYNYLPTVDTSAAFEGTWAPGGEDNKQVACGGVIGNNGLALTAKVTDKDGGNVGAYFTVRNANNAVVSFGPNPSLSTVASGKTASVTMPHSQLANGKYSWTVQAKDQEGTASAVTTACSFTVDRIGPDKAVTVRTLDGKDPASDTDVVKFPARHAAQLKLSHTASDLAGFCYAMDRELAVSSSRCYRGTWVDAAADNSATITVTPTGSPASKLTVIAYDDAGNHSPVDGTLDRVSLKTTPYDFVYSPGTGPGSGGYRHDVAGDLNGDGYADLITTSQPARLFLYPGNGTGRFAGAGQQIGDGGWSAALIAHRGDYANFTDPSLPPDGYEDYIVRLPDNKLWLYPNNGLGVPWVHTRQELVHPYDGDWSRLRQVIASGNIDGKPGNDLVTIECIDAPCSNSKLWLYSGRQIADGTPDQNTPFDLVNRAQINSSGWTHYTNVALGDVTGDGVPDLVGRNPNMGQLLLFAGKPTDGAYLLHPYQVYGTSGWDSANRPRLTSPGNIHGTVKTLTDEDDGHTITYRQFQPTPGEETGGIWATTPADNRTITYVDDAGTTKTTTCPNGCLLFYPGWTADSPNRLPKLVGTSAWATTVINIY</sequence>
<dbReference type="InterPro" id="IPR028994">
    <property type="entry name" value="Integrin_alpha_N"/>
</dbReference>
<dbReference type="Proteomes" id="UP000619486">
    <property type="component" value="Unassembled WGS sequence"/>
</dbReference>
<name>A0A918HIE8_9ACTN</name>
<comment type="caution">
    <text evidence="4">The sequence shown here is derived from an EMBL/GenBank/DDBJ whole genome shotgun (WGS) entry which is preliminary data.</text>
</comment>
<keyword evidence="5" id="KW-1185">Reference proteome</keyword>
<feature type="signal peptide" evidence="3">
    <location>
        <begin position="1"/>
        <end position="26"/>
    </location>
</feature>
<dbReference type="SUPFAM" id="SSF69318">
    <property type="entry name" value="Integrin alpha N-terminal domain"/>
    <property type="match status" value="1"/>
</dbReference>
<dbReference type="GO" id="GO:0005975">
    <property type="term" value="P:carbohydrate metabolic process"/>
    <property type="evidence" value="ECO:0007669"/>
    <property type="project" value="UniProtKB-ARBA"/>
</dbReference>
<dbReference type="RefSeq" id="WP_158685701.1">
    <property type="nucleotide sequence ID" value="NZ_BMQQ01000038.1"/>
</dbReference>
<dbReference type="EMBL" id="BMQQ01000038">
    <property type="protein sequence ID" value="GGT61059.1"/>
    <property type="molecule type" value="Genomic_DNA"/>
</dbReference>
<evidence type="ECO:0000256" key="3">
    <source>
        <dbReference type="SAM" id="SignalP"/>
    </source>
</evidence>
<dbReference type="Gene3D" id="2.130.10.130">
    <property type="entry name" value="Integrin alpha, N-terminal"/>
    <property type="match status" value="1"/>
</dbReference>
<dbReference type="InterPro" id="IPR010916">
    <property type="entry name" value="TonB_box_CS"/>
</dbReference>
<proteinExistence type="predicted"/>
<reference evidence="4" key="2">
    <citation type="submission" date="2020-09" db="EMBL/GenBank/DDBJ databases">
        <authorList>
            <person name="Sun Q."/>
            <person name="Ohkuma M."/>
        </authorList>
    </citation>
    <scope>NUCLEOTIDE SEQUENCE</scope>
    <source>
        <strain evidence="4">JCM 3172</strain>
    </source>
</reference>
<accession>A0A918HIE8</accession>
<gene>
    <name evidence="4" type="ORF">GCM10014713_62980</name>
</gene>
<dbReference type="Pfam" id="PF01839">
    <property type="entry name" value="FG-GAP"/>
    <property type="match status" value="1"/>
</dbReference>
<dbReference type="InterPro" id="IPR013783">
    <property type="entry name" value="Ig-like_fold"/>
</dbReference>
<evidence type="ECO:0000313" key="4">
    <source>
        <dbReference type="EMBL" id="GGT61059.1"/>
    </source>
</evidence>
<feature type="region of interest" description="Disordered" evidence="2">
    <location>
        <begin position="266"/>
        <end position="288"/>
    </location>
</feature>
<dbReference type="InterPro" id="IPR013517">
    <property type="entry name" value="FG-GAP"/>
</dbReference>
<protein>
    <submittedName>
        <fullName evidence="4">Uncharacterized protein</fullName>
    </submittedName>
</protein>
<evidence type="ECO:0000256" key="2">
    <source>
        <dbReference type="SAM" id="MobiDB-lite"/>
    </source>
</evidence>
<dbReference type="Gene3D" id="2.60.40.10">
    <property type="entry name" value="Immunoglobulins"/>
    <property type="match status" value="1"/>
</dbReference>
<keyword evidence="1 3" id="KW-0732">Signal</keyword>
<dbReference type="PROSITE" id="PS00430">
    <property type="entry name" value="TONB_DEPENDENT_REC_1"/>
    <property type="match status" value="1"/>
</dbReference>
<evidence type="ECO:0000313" key="5">
    <source>
        <dbReference type="Proteomes" id="UP000619486"/>
    </source>
</evidence>
<reference evidence="4" key="1">
    <citation type="journal article" date="2014" name="Int. J. Syst. Evol. Microbiol.">
        <title>Complete genome sequence of Corynebacterium casei LMG S-19264T (=DSM 44701T), isolated from a smear-ripened cheese.</title>
        <authorList>
            <consortium name="US DOE Joint Genome Institute (JGI-PGF)"/>
            <person name="Walter F."/>
            <person name="Albersmeier A."/>
            <person name="Kalinowski J."/>
            <person name="Ruckert C."/>
        </authorList>
    </citation>
    <scope>NUCLEOTIDE SEQUENCE</scope>
    <source>
        <strain evidence="4">JCM 3172</strain>
    </source>
</reference>
<dbReference type="AlphaFoldDB" id="A0A918HIE8"/>
<evidence type="ECO:0000256" key="1">
    <source>
        <dbReference type="ARBA" id="ARBA00022729"/>
    </source>
</evidence>
<feature type="chain" id="PRO_5039028510" evidence="3">
    <location>
        <begin position="27"/>
        <end position="1088"/>
    </location>
</feature>
<organism evidence="4 5">
    <name type="scientific">Streptomyces purpureus</name>
    <dbReference type="NCBI Taxonomy" id="1951"/>
    <lineage>
        <taxon>Bacteria</taxon>
        <taxon>Bacillati</taxon>
        <taxon>Actinomycetota</taxon>
        <taxon>Actinomycetes</taxon>
        <taxon>Kitasatosporales</taxon>
        <taxon>Streptomycetaceae</taxon>
        <taxon>Streptomyces</taxon>
    </lineage>
</organism>